<feature type="compositionally biased region" description="Basic and acidic residues" evidence="1">
    <location>
        <begin position="255"/>
        <end position="266"/>
    </location>
</feature>
<reference evidence="2 3" key="1">
    <citation type="submission" date="2021-06" db="EMBL/GenBank/DDBJ databases">
        <title>Bacillus sp. RD4P76, an endophyte from a halophyte.</title>
        <authorList>
            <person name="Sun J.-Q."/>
        </authorList>
    </citation>
    <scope>NUCLEOTIDE SEQUENCE [LARGE SCALE GENOMIC DNA]</scope>
    <source>
        <strain evidence="2 3">CGMCC 1.15917</strain>
    </source>
</reference>
<sequence length="280" mass="32234">MKGAFQISREIFENPIWNDPVKFRIFFYIIGNAVFSQEGIEHAGMHLKRGQFLRSLRNLQDDLSYKEGRGNALKKYPLTTIQRKLKSLEKEEKITMKCTEYGTLFTVVNYALYQSFDHYKNPSVEQIRNSDGTVMEQRWNNNKNVKECSVVVEEKGDPIDLIANRFTDLKTMQSGRPSYPNQKDYQAIAQIVARGVPTSQTIELLDRCFDDFNKRNPGESITSFNYCVKFIDKQLKLLKAKEEAKKGGTNVQDNRGSHDQTPREDSITGGQLGWIGKRRA</sequence>
<evidence type="ECO:0000313" key="3">
    <source>
        <dbReference type="Proteomes" id="UP000784880"/>
    </source>
</evidence>
<evidence type="ECO:0000256" key="1">
    <source>
        <dbReference type="SAM" id="MobiDB-lite"/>
    </source>
</evidence>
<protein>
    <submittedName>
        <fullName evidence="2">Uncharacterized protein</fullName>
    </submittedName>
</protein>
<organism evidence="2 3">
    <name type="scientific">Evansella tamaricis</name>
    <dbReference type="NCBI Taxonomy" id="2069301"/>
    <lineage>
        <taxon>Bacteria</taxon>
        <taxon>Bacillati</taxon>
        <taxon>Bacillota</taxon>
        <taxon>Bacilli</taxon>
        <taxon>Bacillales</taxon>
        <taxon>Bacillaceae</taxon>
        <taxon>Evansella</taxon>
    </lineage>
</organism>
<gene>
    <name evidence="2" type="ORF">KS419_05015</name>
</gene>
<keyword evidence="3" id="KW-1185">Reference proteome</keyword>
<dbReference type="RefSeq" id="WP_217064988.1">
    <property type="nucleotide sequence ID" value="NZ_JAHQCS010000057.1"/>
</dbReference>
<evidence type="ECO:0000313" key="2">
    <source>
        <dbReference type="EMBL" id="MBU9711098.1"/>
    </source>
</evidence>
<name>A0ABS6JFJ2_9BACI</name>
<accession>A0ABS6JFJ2</accession>
<feature type="region of interest" description="Disordered" evidence="1">
    <location>
        <begin position="243"/>
        <end position="280"/>
    </location>
</feature>
<dbReference type="Proteomes" id="UP000784880">
    <property type="component" value="Unassembled WGS sequence"/>
</dbReference>
<proteinExistence type="predicted"/>
<dbReference type="EMBL" id="JAHQCS010000057">
    <property type="protein sequence ID" value="MBU9711098.1"/>
    <property type="molecule type" value="Genomic_DNA"/>
</dbReference>
<comment type="caution">
    <text evidence="2">The sequence shown here is derived from an EMBL/GenBank/DDBJ whole genome shotgun (WGS) entry which is preliminary data.</text>
</comment>